<dbReference type="InterPro" id="IPR007863">
    <property type="entry name" value="Peptidase_M16_C"/>
</dbReference>
<keyword evidence="13" id="KW-1185">Reference proteome</keyword>
<dbReference type="Gene3D" id="3.30.830.10">
    <property type="entry name" value="Metalloenzyme, LuxS/M16 peptidase-like"/>
    <property type="match status" value="4"/>
</dbReference>
<feature type="domain" description="Peptidase M16 N-terminal" evidence="10">
    <location>
        <begin position="59"/>
        <end position="169"/>
    </location>
</feature>
<dbReference type="PANTHER" id="PTHR43690">
    <property type="entry name" value="NARDILYSIN"/>
    <property type="match status" value="1"/>
</dbReference>
<evidence type="ECO:0000256" key="5">
    <source>
        <dbReference type="ARBA" id="ARBA00022801"/>
    </source>
</evidence>
<keyword evidence="5" id="KW-0378">Hydrolase</keyword>
<comment type="caution">
    <text evidence="12">The sequence shown here is derived from an EMBL/GenBank/DDBJ whole genome shotgun (WGS) entry which is preliminary data.</text>
</comment>
<reference evidence="12 13" key="1">
    <citation type="submission" date="2022-06" db="EMBL/GenBank/DDBJ databases">
        <title>A taxonomic note on the genus Prevotella: Description of four novel genera and emended description of the genera Hallella and Xylanibacter.</title>
        <authorList>
            <person name="Hitch T.C.A."/>
        </authorList>
    </citation>
    <scope>NUCLEOTIDE SEQUENCE [LARGE SCALE GENOMIC DNA]</scope>
    <source>
        <strain evidence="12 13">DSM 100619</strain>
    </source>
</reference>
<accession>A0ABT1BXM8</accession>
<dbReference type="Pfam" id="PF05193">
    <property type="entry name" value="Peptidase_M16_C"/>
    <property type="match status" value="2"/>
</dbReference>
<keyword evidence="3" id="KW-0645">Protease</keyword>
<evidence type="ECO:0000256" key="3">
    <source>
        <dbReference type="ARBA" id="ARBA00022670"/>
    </source>
</evidence>
<proteinExistence type="inferred from homology"/>
<evidence type="ECO:0000256" key="1">
    <source>
        <dbReference type="ARBA" id="ARBA00001947"/>
    </source>
</evidence>
<evidence type="ECO:0000256" key="6">
    <source>
        <dbReference type="ARBA" id="ARBA00022833"/>
    </source>
</evidence>
<dbReference type="InterPro" id="IPR001431">
    <property type="entry name" value="Pept_M16_Zn_BS"/>
</dbReference>
<gene>
    <name evidence="12" type="ORF">NG821_08310</name>
</gene>
<feature type="domain" description="Peptidase M16 C-terminal" evidence="11">
    <location>
        <begin position="690"/>
        <end position="868"/>
    </location>
</feature>
<keyword evidence="7" id="KW-0482">Metalloprotease</keyword>
<evidence type="ECO:0000313" key="13">
    <source>
        <dbReference type="Proteomes" id="UP001204015"/>
    </source>
</evidence>
<sequence>MGRYVILLLATIFFATVHAQDKLPQDPTVRVGKLSNGLTYYIRHNGQTPHIADFYIAQRVGSILEEPRQRGLAHFLEHMAFNGTKNFPGDSLKPGIVKWCESVGIKFGQNLNAYTSVDQTVYNISSAPVAREGIIDSCLLILHDWSHDLTLSDKEIDKERGVIHEEWRTRRAGMAVQRLMEDAAPVIYKGTKYADCLPIGSMDIVDHFPYQDLRDYYHKWYRPDLQAIIVVGDIDVDQVEQKIKKTFGSIPAPVNPAKRIYYPVNDNDSMIVFSAVDKEQPTVNFSLYMKRDITPLDQRNTESYYADGYKTDLIRNILNDRLDELSKSADPPFVSAFAKDGSFFLASTKDAFNGFALCKQDRVLEGISALTGELERVRQHGFLQSEVDRAKAEQLKSVQNQYIDRDKKSNGYYVRECLMNFLQKEPVLTADFELAEVKKLNHDVTVEDLNKMARELITDKNQVVTIYGPDNNQFKMPSKKDIESTILTAQSKKYAPYVEKKLSGNLIEKFPKAGKIVSEQKDQFGYTKFVLSNGMKVFVKPTNFEADEVNMNMFGLGGKSMFPDADVPNLSYCAAAIQEGGIGSFDAISLDKMLSGKTISVAPFIGEETEGVKGSCNTKDMKTMFELTYLYMTSPRKDEKAFNSLINRQRAFLTNRNANPNVSYRDSIMAILYGDNPRMKPIERETLDRVNYDRILQIYKQCFSNAGDFNVILTGNIDLNTVKPFLCRYLASLPSNGRLDTVVDTHTAIRQANETHIFVKAQQTPSAIASIFITAKMPYTAENDMKLDILSQIMRIVYTNKVREEKGGTYGVSVSGSMQKYPYEEALMKIDFRTDPDKYKSLIPIIYDQLKKVAADGPDIEDLNKVKEYEYKTYDQAKILNSYWDYVMYNKLFNRIDVDTNYKDEIKGITPDSIRQFAAELLKQNNRIEVTMLSKQL</sequence>
<dbReference type="EMBL" id="JAMXLY010000030">
    <property type="protein sequence ID" value="MCO6025838.1"/>
    <property type="molecule type" value="Genomic_DNA"/>
</dbReference>
<evidence type="ECO:0000256" key="8">
    <source>
        <dbReference type="RuleBase" id="RU004447"/>
    </source>
</evidence>
<comment type="cofactor">
    <cofactor evidence="1">
        <name>Zn(2+)</name>
        <dbReference type="ChEBI" id="CHEBI:29105"/>
    </cofactor>
</comment>
<keyword evidence="9" id="KW-0732">Signal</keyword>
<evidence type="ECO:0000256" key="2">
    <source>
        <dbReference type="ARBA" id="ARBA00007261"/>
    </source>
</evidence>
<evidence type="ECO:0000256" key="4">
    <source>
        <dbReference type="ARBA" id="ARBA00022723"/>
    </source>
</evidence>
<comment type="similarity">
    <text evidence="2 8">Belongs to the peptidase M16 family.</text>
</comment>
<evidence type="ECO:0000256" key="9">
    <source>
        <dbReference type="SAM" id="SignalP"/>
    </source>
</evidence>
<keyword evidence="4" id="KW-0479">Metal-binding</keyword>
<dbReference type="InterPro" id="IPR050626">
    <property type="entry name" value="Peptidase_M16"/>
</dbReference>
<name>A0ABT1BXM8_9BACT</name>
<dbReference type="SUPFAM" id="SSF63411">
    <property type="entry name" value="LuxS/MPP-like metallohydrolase"/>
    <property type="match status" value="4"/>
</dbReference>
<evidence type="ECO:0000313" key="12">
    <source>
        <dbReference type="EMBL" id="MCO6025838.1"/>
    </source>
</evidence>
<dbReference type="PANTHER" id="PTHR43690:SF34">
    <property type="entry name" value="ZINC PROTEASE PQQL-LIKE"/>
    <property type="match status" value="1"/>
</dbReference>
<protein>
    <submittedName>
        <fullName evidence="12">Insulinase family protein</fullName>
    </submittedName>
</protein>
<evidence type="ECO:0000256" key="7">
    <source>
        <dbReference type="ARBA" id="ARBA00023049"/>
    </source>
</evidence>
<feature type="domain" description="Peptidase M16 C-terminal" evidence="11">
    <location>
        <begin position="209"/>
        <end position="392"/>
    </location>
</feature>
<dbReference type="Pfam" id="PF00675">
    <property type="entry name" value="Peptidase_M16"/>
    <property type="match status" value="1"/>
</dbReference>
<dbReference type="Proteomes" id="UP001204015">
    <property type="component" value="Unassembled WGS sequence"/>
</dbReference>
<evidence type="ECO:0000259" key="11">
    <source>
        <dbReference type="Pfam" id="PF05193"/>
    </source>
</evidence>
<keyword evidence="6" id="KW-0862">Zinc</keyword>
<dbReference type="InterPro" id="IPR011249">
    <property type="entry name" value="Metalloenz_LuxS/M16"/>
</dbReference>
<feature type="chain" id="PRO_5047056173" evidence="9">
    <location>
        <begin position="20"/>
        <end position="937"/>
    </location>
</feature>
<dbReference type="InterPro" id="IPR011765">
    <property type="entry name" value="Pept_M16_N"/>
</dbReference>
<feature type="signal peptide" evidence="9">
    <location>
        <begin position="1"/>
        <end position="19"/>
    </location>
</feature>
<evidence type="ECO:0000259" key="10">
    <source>
        <dbReference type="Pfam" id="PF00675"/>
    </source>
</evidence>
<dbReference type="PROSITE" id="PS00143">
    <property type="entry name" value="INSULINASE"/>
    <property type="match status" value="1"/>
</dbReference>
<organism evidence="12 13">
    <name type="scientific">Segatella cerevisiae</name>
    <dbReference type="NCBI Taxonomy" id="2053716"/>
    <lineage>
        <taxon>Bacteria</taxon>
        <taxon>Pseudomonadati</taxon>
        <taxon>Bacteroidota</taxon>
        <taxon>Bacteroidia</taxon>
        <taxon>Bacteroidales</taxon>
        <taxon>Prevotellaceae</taxon>
        <taxon>Segatella</taxon>
    </lineage>
</organism>